<reference evidence="5" key="2">
    <citation type="submission" date="2020-02" db="EMBL/GenBank/DDBJ databases">
        <authorList>
            <person name="Matsumoto Y."/>
            <person name="Motooka D."/>
            <person name="Nakamura S."/>
        </authorList>
    </citation>
    <scope>NUCLEOTIDE SEQUENCE</scope>
    <source>
        <strain evidence="5">JCM 15653</strain>
    </source>
</reference>
<evidence type="ECO:0000259" key="4">
    <source>
        <dbReference type="PROSITE" id="PS50949"/>
    </source>
</evidence>
<reference evidence="6 8" key="3">
    <citation type="journal article" date="2022" name="BMC Genomics">
        <title>Comparative genome analysis of mycobacteria focusing on tRNA and non-coding RNA.</title>
        <authorList>
            <person name="Behra P.R.K."/>
            <person name="Pettersson B.M.F."/>
            <person name="Ramesh M."/>
            <person name="Das S."/>
            <person name="Dasgupta S."/>
            <person name="Kirsebom L.A."/>
        </authorList>
    </citation>
    <scope>NUCLEOTIDE SEQUENCE [LARGE SCALE GENOMIC DNA]</scope>
    <source>
        <strain evidence="6 8">DSM 44677</strain>
    </source>
</reference>
<dbReference type="Gene3D" id="1.10.10.10">
    <property type="entry name" value="Winged helix-like DNA-binding domain superfamily/Winged helix DNA-binding domain"/>
    <property type="match status" value="1"/>
</dbReference>
<dbReference type="InterPro" id="IPR000524">
    <property type="entry name" value="Tscrpt_reg_HTH_GntR"/>
</dbReference>
<protein>
    <submittedName>
        <fullName evidence="6">GntR family transcriptional regulator</fullName>
    </submittedName>
</protein>
<dbReference type="InterPro" id="IPR036388">
    <property type="entry name" value="WH-like_DNA-bd_sf"/>
</dbReference>
<dbReference type="AlphaFoldDB" id="A0AAX2ZUX3"/>
<dbReference type="Gene3D" id="1.20.120.530">
    <property type="entry name" value="GntR ligand-binding domain-like"/>
    <property type="match status" value="1"/>
</dbReference>
<dbReference type="EMBL" id="AP022579">
    <property type="protein sequence ID" value="BBX94522.1"/>
    <property type="molecule type" value="Genomic_DNA"/>
</dbReference>
<evidence type="ECO:0000313" key="6">
    <source>
        <dbReference type="EMBL" id="UNB98672.1"/>
    </source>
</evidence>
<organism evidence="6 8">
    <name type="scientific">Mycolicibacterium boenickei</name>
    <dbReference type="NCBI Taxonomy" id="146017"/>
    <lineage>
        <taxon>Bacteria</taxon>
        <taxon>Bacillati</taxon>
        <taxon>Actinomycetota</taxon>
        <taxon>Actinomycetes</taxon>
        <taxon>Mycobacteriales</taxon>
        <taxon>Mycobacteriaceae</taxon>
        <taxon>Mycolicibacterium</taxon>
    </lineage>
</organism>
<dbReference type="PANTHER" id="PTHR43537">
    <property type="entry name" value="TRANSCRIPTIONAL REGULATOR, GNTR FAMILY"/>
    <property type="match status" value="1"/>
</dbReference>
<keyword evidence="7" id="KW-1185">Reference proteome</keyword>
<dbReference type="CDD" id="cd07377">
    <property type="entry name" value="WHTH_GntR"/>
    <property type="match status" value="1"/>
</dbReference>
<evidence type="ECO:0000313" key="5">
    <source>
        <dbReference type="EMBL" id="BBX94522.1"/>
    </source>
</evidence>
<accession>A0AAX2ZUX3</accession>
<name>A0AAX2ZUX3_9MYCO</name>
<dbReference type="SMART" id="SM00345">
    <property type="entry name" value="HTH_GNTR"/>
    <property type="match status" value="1"/>
</dbReference>
<feature type="domain" description="HTH gntR-type" evidence="4">
    <location>
        <begin position="11"/>
        <end position="78"/>
    </location>
</feature>
<keyword evidence="2" id="KW-0238">DNA-binding</keyword>
<keyword evidence="1" id="KW-0805">Transcription regulation</keyword>
<dbReference type="SMART" id="SM00895">
    <property type="entry name" value="FCD"/>
    <property type="match status" value="1"/>
</dbReference>
<dbReference type="PRINTS" id="PR00035">
    <property type="entry name" value="HTHGNTR"/>
</dbReference>
<dbReference type="PROSITE" id="PS50949">
    <property type="entry name" value="HTH_GNTR"/>
    <property type="match status" value="1"/>
</dbReference>
<dbReference type="GO" id="GO:0003700">
    <property type="term" value="F:DNA-binding transcription factor activity"/>
    <property type="evidence" value="ECO:0007669"/>
    <property type="project" value="InterPro"/>
</dbReference>
<evidence type="ECO:0000313" key="8">
    <source>
        <dbReference type="Proteomes" id="UP001162885"/>
    </source>
</evidence>
<evidence type="ECO:0000313" key="7">
    <source>
        <dbReference type="Proteomes" id="UP000466683"/>
    </source>
</evidence>
<dbReference type="SUPFAM" id="SSF46785">
    <property type="entry name" value="Winged helix' DNA-binding domain"/>
    <property type="match status" value="1"/>
</dbReference>
<dbReference type="GO" id="GO:0003677">
    <property type="term" value="F:DNA binding"/>
    <property type="evidence" value="ECO:0007669"/>
    <property type="project" value="UniProtKB-KW"/>
</dbReference>
<dbReference type="PANTHER" id="PTHR43537:SF45">
    <property type="entry name" value="GNTR FAMILY REGULATORY PROTEIN"/>
    <property type="match status" value="1"/>
</dbReference>
<gene>
    <name evidence="6" type="ORF">H5U98_24645</name>
    <name evidence="5" type="ORF">MBOE_61710</name>
</gene>
<dbReference type="Proteomes" id="UP000466683">
    <property type="component" value="Chromosome"/>
</dbReference>
<dbReference type="SUPFAM" id="SSF48008">
    <property type="entry name" value="GntR ligand-binding domain-like"/>
    <property type="match status" value="1"/>
</dbReference>
<dbReference type="EMBL" id="CP060016">
    <property type="protein sequence ID" value="UNB98672.1"/>
    <property type="molecule type" value="Genomic_DNA"/>
</dbReference>
<dbReference type="InterPro" id="IPR008920">
    <property type="entry name" value="TF_FadR/GntR_C"/>
</dbReference>
<dbReference type="InterPro" id="IPR036390">
    <property type="entry name" value="WH_DNA-bd_sf"/>
</dbReference>
<sequence>MTDFISPVEQESTPSIVAEKLRQAIAYGALTPGTQLGEAELARKLGVSRGPLREGMQRLTQEGLLIAIRNRGVFVNTMDASEIRDMYLAREAIERTASRQILQGDYASAGDALLAVVDEMAAAKDLDEVSEADMRFHEVLVELAGSPRLSRLHQTFLVETRMCVHALADTYDAPADRVSEHQTLAGAIRSGDVALTDKLMLAHMEDAVERLIARLPVGGRG</sequence>
<evidence type="ECO:0000256" key="3">
    <source>
        <dbReference type="ARBA" id="ARBA00023163"/>
    </source>
</evidence>
<reference evidence="5 7" key="1">
    <citation type="journal article" date="2019" name="Emerg. Microbes Infect.">
        <title>Comprehensive subspecies identification of 175 nontuberculous mycobacteria species based on 7547 genomic profiles.</title>
        <authorList>
            <person name="Matsumoto Y."/>
            <person name="Kinjo T."/>
            <person name="Motooka D."/>
            <person name="Nabeya D."/>
            <person name="Jung N."/>
            <person name="Uechi K."/>
            <person name="Horii T."/>
            <person name="Iida T."/>
            <person name="Fujita J."/>
            <person name="Nakamura S."/>
        </authorList>
    </citation>
    <scope>NUCLEOTIDE SEQUENCE [LARGE SCALE GENOMIC DNA]</scope>
    <source>
        <strain evidence="5 7">JCM 15653</strain>
    </source>
</reference>
<dbReference type="InterPro" id="IPR011711">
    <property type="entry name" value="GntR_C"/>
</dbReference>
<dbReference type="RefSeq" id="WP_077742168.1">
    <property type="nucleotide sequence ID" value="NZ_AP022579.1"/>
</dbReference>
<dbReference type="Pfam" id="PF00392">
    <property type="entry name" value="GntR"/>
    <property type="match status" value="1"/>
</dbReference>
<proteinExistence type="predicted"/>
<dbReference type="Pfam" id="PF07729">
    <property type="entry name" value="FCD"/>
    <property type="match status" value="1"/>
</dbReference>
<dbReference type="Proteomes" id="UP001162885">
    <property type="component" value="Chromosome"/>
</dbReference>
<evidence type="ECO:0000256" key="2">
    <source>
        <dbReference type="ARBA" id="ARBA00023125"/>
    </source>
</evidence>
<evidence type="ECO:0000256" key="1">
    <source>
        <dbReference type="ARBA" id="ARBA00023015"/>
    </source>
</evidence>
<keyword evidence="3" id="KW-0804">Transcription</keyword>